<keyword evidence="3 4" id="KW-0808">Transferase</keyword>
<evidence type="ECO:0000313" key="7">
    <source>
        <dbReference type="Proteomes" id="UP001457282"/>
    </source>
</evidence>
<gene>
    <name evidence="6" type="ORF">M0R45_024219</name>
</gene>
<evidence type="ECO:0000256" key="5">
    <source>
        <dbReference type="RuleBase" id="RU362057"/>
    </source>
</evidence>
<dbReference type="Proteomes" id="UP001457282">
    <property type="component" value="Unassembled WGS sequence"/>
</dbReference>
<comment type="similarity">
    <text evidence="1 4">Belongs to the UDP-glycosyltransferase family.</text>
</comment>
<dbReference type="CDD" id="cd03784">
    <property type="entry name" value="GT1_Gtf-like"/>
    <property type="match status" value="1"/>
</dbReference>
<dbReference type="EC" id="2.4.1.-" evidence="5"/>
<evidence type="ECO:0000256" key="3">
    <source>
        <dbReference type="ARBA" id="ARBA00022679"/>
    </source>
</evidence>
<dbReference type="InterPro" id="IPR002213">
    <property type="entry name" value="UDP_glucos_trans"/>
</dbReference>
<dbReference type="Pfam" id="PF00201">
    <property type="entry name" value="UDPGT"/>
    <property type="match status" value="1"/>
</dbReference>
<dbReference type="EMBL" id="JBEDUW010000005">
    <property type="protein sequence ID" value="KAK9927014.1"/>
    <property type="molecule type" value="Genomic_DNA"/>
</dbReference>
<evidence type="ECO:0000256" key="2">
    <source>
        <dbReference type="ARBA" id="ARBA00022676"/>
    </source>
</evidence>
<dbReference type="Gene3D" id="3.40.50.2000">
    <property type="entry name" value="Glycogen Phosphorylase B"/>
    <property type="match status" value="2"/>
</dbReference>
<evidence type="ECO:0000256" key="1">
    <source>
        <dbReference type="ARBA" id="ARBA00009995"/>
    </source>
</evidence>
<protein>
    <recommendedName>
        <fullName evidence="5">Glycosyltransferase</fullName>
        <ecNumber evidence="5">2.4.1.-</ecNumber>
    </recommendedName>
</protein>
<evidence type="ECO:0000313" key="6">
    <source>
        <dbReference type="EMBL" id="KAK9927014.1"/>
    </source>
</evidence>
<dbReference type="FunFam" id="3.40.50.2000:FF:000051">
    <property type="entry name" value="Glycosyltransferase"/>
    <property type="match status" value="1"/>
</dbReference>
<organism evidence="6 7">
    <name type="scientific">Rubus argutus</name>
    <name type="common">Southern blackberry</name>
    <dbReference type="NCBI Taxonomy" id="59490"/>
    <lineage>
        <taxon>Eukaryota</taxon>
        <taxon>Viridiplantae</taxon>
        <taxon>Streptophyta</taxon>
        <taxon>Embryophyta</taxon>
        <taxon>Tracheophyta</taxon>
        <taxon>Spermatophyta</taxon>
        <taxon>Magnoliopsida</taxon>
        <taxon>eudicotyledons</taxon>
        <taxon>Gunneridae</taxon>
        <taxon>Pentapetalae</taxon>
        <taxon>rosids</taxon>
        <taxon>fabids</taxon>
        <taxon>Rosales</taxon>
        <taxon>Rosaceae</taxon>
        <taxon>Rosoideae</taxon>
        <taxon>Rosoideae incertae sedis</taxon>
        <taxon>Rubus</taxon>
    </lineage>
</organism>
<keyword evidence="2 4" id="KW-0328">Glycosyltransferase</keyword>
<dbReference type="SUPFAM" id="SSF53756">
    <property type="entry name" value="UDP-Glycosyltransferase/glycogen phosphorylase"/>
    <property type="match status" value="1"/>
</dbReference>
<evidence type="ECO:0000256" key="4">
    <source>
        <dbReference type="RuleBase" id="RU003718"/>
    </source>
</evidence>
<keyword evidence="7" id="KW-1185">Reference proteome</keyword>
<proteinExistence type="inferred from homology"/>
<dbReference type="InterPro" id="IPR035595">
    <property type="entry name" value="UDP_glycos_trans_CS"/>
</dbReference>
<dbReference type="AlphaFoldDB" id="A0AAW1WTK8"/>
<sequence length="479" mass="52390">MGGSSTHQKLKPPHVVIVPTPGLGHLIPLVELAQRLVVHHKFTVTFFIPNDGSQLSPQKKVLQALPQAISHAFLPPVNFDDLPLDVMVETKIALTLTRSLSALRDSVKVLAESTRLVALVVDLFGGEAFDVANEFDALPYIFFPSNAMGLWFLLELPKLDEATTCRYRDLPEPVQLPGCVPLYGSDFLDPVQDRTNEVYKAVINHMSKRYKTAAGIMVNSYAELEPGAFKAFKEQQQGLGLPPVFPVGPVIKTGSKDVLDGHDCLSWLDGQPEGSVLFVSFGSGGTLSSEQMNELALGLEISGVRFLWVTRSPNETSTNATYFGVQGSNDPLSFLPQGFLERTKEVGLVVPSWAPQVQILSHRSTGGFLTHCGWNSTLESIVHGVPLIAWPLYAEQKMNAVLLSEDIKVAWRVKLNERGIVGSRDIGKHAKDLIEGDEGKLLKKKMIELKEAAKVALSQDGSSTKSLAEVAEIWKGHKN</sequence>
<dbReference type="PROSITE" id="PS00375">
    <property type="entry name" value="UDPGT"/>
    <property type="match status" value="1"/>
</dbReference>
<dbReference type="GO" id="GO:0008194">
    <property type="term" value="F:UDP-glycosyltransferase activity"/>
    <property type="evidence" value="ECO:0007669"/>
    <property type="project" value="InterPro"/>
</dbReference>
<name>A0AAW1WTK8_RUBAR</name>
<dbReference type="FunFam" id="3.40.50.2000:FF:000054">
    <property type="entry name" value="Glycosyltransferase"/>
    <property type="match status" value="1"/>
</dbReference>
<comment type="caution">
    <text evidence="6">The sequence shown here is derived from an EMBL/GenBank/DDBJ whole genome shotgun (WGS) entry which is preliminary data.</text>
</comment>
<accession>A0AAW1WTK8</accession>
<reference evidence="6 7" key="1">
    <citation type="journal article" date="2023" name="G3 (Bethesda)">
        <title>A chromosome-length genome assembly and annotation of blackberry (Rubus argutus, cv. 'Hillquist').</title>
        <authorList>
            <person name="Bruna T."/>
            <person name="Aryal R."/>
            <person name="Dudchenko O."/>
            <person name="Sargent D.J."/>
            <person name="Mead D."/>
            <person name="Buti M."/>
            <person name="Cavallini A."/>
            <person name="Hytonen T."/>
            <person name="Andres J."/>
            <person name="Pham M."/>
            <person name="Weisz D."/>
            <person name="Mascagni F."/>
            <person name="Usai G."/>
            <person name="Natali L."/>
            <person name="Bassil N."/>
            <person name="Fernandez G.E."/>
            <person name="Lomsadze A."/>
            <person name="Armour M."/>
            <person name="Olukolu B."/>
            <person name="Poorten T."/>
            <person name="Britton C."/>
            <person name="Davik J."/>
            <person name="Ashrafi H."/>
            <person name="Aiden E.L."/>
            <person name="Borodovsky M."/>
            <person name="Worthington M."/>
        </authorList>
    </citation>
    <scope>NUCLEOTIDE SEQUENCE [LARGE SCALE GENOMIC DNA]</scope>
    <source>
        <strain evidence="6">PI 553951</strain>
    </source>
</reference>
<dbReference type="PANTHER" id="PTHR48046:SF6">
    <property type="entry name" value="GLYCOSYLTRANSFERASE"/>
    <property type="match status" value="1"/>
</dbReference>
<dbReference type="PANTHER" id="PTHR48046">
    <property type="entry name" value="UDP-GLYCOSYLTRANSFERASE 72E1"/>
    <property type="match status" value="1"/>
</dbReference>